<evidence type="ECO:0000256" key="6">
    <source>
        <dbReference type="SAM" id="MobiDB-lite"/>
    </source>
</evidence>
<evidence type="ECO:0000256" key="3">
    <source>
        <dbReference type="ARBA" id="ARBA00022692"/>
    </source>
</evidence>
<feature type="region of interest" description="Disordered" evidence="6">
    <location>
        <begin position="610"/>
        <end position="649"/>
    </location>
</feature>
<evidence type="ECO:0000256" key="2">
    <source>
        <dbReference type="ARBA" id="ARBA00009824"/>
    </source>
</evidence>
<gene>
    <name evidence="8" type="ORF">B0T16DRAFT_52614</name>
</gene>
<dbReference type="Proteomes" id="UP001174936">
    <property type="component" value="Unassembled WGS sequence"/>
</dbReference>
<protein>
    <recommendedName>
        <fullName evidence="10">DUF726-domain-containing protein</fullName>
    </recommendedName>
</protein>
<dbReference type="AlphaFoldDB" id="A0AA39YR63"/>
<evidence type="ECO:0000313" key="9">
    <source>
        <dbReference type="Proteomes" id="UP001174936"/>
    </source>
</evidence>
<dbReference type="Pfam" id="PF05277">
    <property type="entry name" value="DUF726"/>
    <property type="match status" value="1"/>
</dbReference>
<evidence type="ECO:0000256" key="5">
    <source>
        <dbReference type="ARBA" id="ARBA00023136"/>
    </source>
</evidence>
<feature type="compositionally biased region" description="Acidic residues" evidence="6">
    <location>
        <begin position="802"/>
        <end position="814"/>
    </location>
</feature>
<keyword evidence="4 7" id="KW-1133">Transmembrane helix</keyword>
<comment type="similarity">
    <text evidence="2">Belongs to the TMCO4 family.</text>
</comment>
<comment type="caution">
    <text evidence="8">The sequence shown here is derived from an EMBL/GenBank/DDBJ whole genome shotgun (WGS) entry which is preliminary data.</text>
</comment>
<feature type="compositionally biased region" description="Polar residues" evidence="6">
    <location>
        <begin position="761"/>
        <end position="771"/>
    </location>
</feature>
<feature type="transmembrane region" description="Helical" evidence="7">
    <location>
        <begin position="276"/>
        <end position="298"/>
    </location>
</feature>
<reference evidence="8" key="1">
    <citation type="submission" date="2023-06" db="EMBL/GenBank/DDBJ databases">
        <title>Genome-scale phylogeny and comparative genomics of the fungal order Sordariales.</title>
        <authorList>
            <consortium name="Lawrence Berkeley National Laboratory"/>
            <person name="Hensen N."/>
            <person name="Bonometti L."/>
            <person name="Westerberg I."/>
            <person name="Brannstrom I.O."/>
            <person name="Guillou S."/>
            <person name="Cros-Aarteil S."/>
            <person name="Calhoun S."/>
            <person name="Haridas S."/>
            <person name="Kuo A."/>
            <person name="Mondo S."/>
            <person name="Pangilinan J."/>
            <person name="Riley R."/>
            <person name="Labutti K."/>
            <person name="Andreopoulos B."/>
            <person name="Lipzen A."/>
            <person name="Chen C."/>
            <person name="Yanf M."/>
            <person name="Daum C."/>
            <person name="Ng V."/>
            <person name="Clum A."/>
            <person name="Steindorff A."/>
            <person name="Ohm R."/>
            <person name="Martin F."/>
            <person name="Silar P."/>
            <person name="Natvig D."/>
            <person name="Lalanne C."/>
            <person name="Gautier V."/>
            <person name="Ament-Velasquez S.L."/>
            <person name="Kruys A."/>
            <person name="Hutchinson M.I."/>
            <person name="Powell A.J."/>
            <person name="Barry K."/>
            <person name="Miller A.N."/>
            <person name="Grigoriev I.V."/>
            <person name="Debuchy R."/>
            <person name="Gladieux P."/>
            <person name="Thoren M.H."/>
            <person name="Johannesson H."/>
        </authorList>
    </citation>
    <scope>NUCLEOTIDE SEQUENCE</scope>
    <source>
        <strain evidence="8">SMH2532-1</strain>
    </source>
</reference>
<evidence type="ECO:0000256" key="7">
    <source>
        <dbReference type="SAM" id="Phobius"/>
    </source>
</evidence>
<dbReference type="EMBL" id="JAULSV010000001">
    <property type="protein sequence ID" value="KAK0657129.1"/>
    <property type="molecule type" value="Genomic_DNA"/>
</dbReference>
<sequence length="814" mass="89500">MAPMAKDPRQVLLVLNIAKRKALYTLIEEIMRWMRSQIDLRSDGQVQPPYPANTTLVTIRRDALAHFDTWRREVLAKLKEVLSAPDDAEIVDQRRARNERLAQRRVGVPAPINDLINLGGLGDDAGKAKADRSASVARLQASYHPIPTRLTTIPLEDQEETLSCVLLIILSTGKYSAESRALVVYLASALELPLSTVNSEEIKIATSLAESGAKAEREQTDSTMSAEAEAEKRKQEGQASRYWKVGLASVAGAALIGVTGGLAAPGGIMGSVGLGGVASFLGIFWMNGALVGTLFGAFGAKMTGEAVDQYTKEVEDFRFIPQKEQTGRAYSQDDQSSRRLRVLIGVNGWLTSEDDITKPWKFVGDDSEVFALRYEVKSLLGLGASLEDLVASYAWKFVRLEILKRTVLVTLWSALWPVTLLSMASKIDNPFSLARNRSDKAGKILADAIINRVQGERPVTLVGYSLGSRVIYACLRSLAERRAFGLIDTVVLIGSPVPSNRDHWMLMRTMVSGKIYNVYSENDYLLAFLYRATSVQLGVAGLQEISNIEGVENLNLSEEVQGHLRYPKLIDQILARCDFPMAEGAALGPIEHDEDDISLQDLDHGKTGTLIELDDLNPDTPGPVPVQVPRPRSDEPSAPPISPQQRRQRATVVRAATFAVPTSSHTDPLGTRGNEDGDFQDTLSDLPPPYQPRSMTLPVLPSRNHPSTAYQPPKDLRVNEMDSHKYLGTARETGLGLKPASHPRDQEQPHGLSQRPASVPLSFSSDLSQQRPLVHTVPKENEGSDNYEEDEGFGIQMVHNDDDFEYLDPTPIED</sequence>
<evidence type="ECO:0000313" key="8">
    <source>
        <dbReference type="EMBL" id="KAK0657129.1"/>
    </source>
</evidence>
<feature type="transmembrane region" description="Helical" evidence="7">
    <location>
        <begin position="406"/>
        <end position="425"/>
    </location>
</feature>
<feature type="transmembrane region" description="Helical" evidence="7">
    <location>
        <begin position="242"/>
        <end position="264"/>
    </location>
</feature>
<feature type="compositionally biased region" description="Acidic residues" evidence="6">
    <location>
        <begin position="783"/>
        <end position="792"/>
    </location>
</feature>
<dbReference type="GO" id="GO:0016020">
    <property type="term" value="C:membrane"/>
    <property type="evidence" value="ECO:0007669"/>
    <property type="project" value="UniProtKB-SubCell"/>
</dbReference>
<accession>A0AA39YR63</accession>
<name>A0AA39YR63_9PEZI</name>
<keyword evidence="3 7" id="KW-0812">Transmembrane</keyword>
<dbReference type="SUPFAM" id="SSF53474">
    <property type="entry name" value="alpha/beta-Hydrolases"/>
    <property type="match status" value="1"/>
</dbReference>
<evidence type="ECO:0008006" key="10">
    <source>
        <dbReference type="Google" id="ProtNLM"/>
    </source>
</evidence>
<organism evidence="8 9">
    <name type="scientific">Cercophora newfieldiana</name>
    <dbReference type="NCBI Taxonomy" id="92897"/>
    <lineage>
        <taxon>Eukaryota</taxon>
        <taxon>Fungi</taxon>
        <taxon>Dikarya</taxon>
        <taxon>Ascomycota</taxon>
        <taxon>Pezizomycotina</taxon>
        <taxon>Sordariomycetes</taxon>
        <taxon>Sordariomycetidae</taxon>
        <taxon>Sordariales</taxon>
        <taxon>Lasiosphaeriaceae</taxon>
        <taxon>Cercophora</taxon>
    </lineage>
</organism>
<dbReference type="InterPro" id="IPR029058">
    <property type="entry name" value="AB_hydrolase_fold"/>
</dbReference>
<feature type="region of interest" description="Disordered" evidence="6">
    <location>
        <begin position="734"/>
        <end position="814"/>
    </location>
</feature>
<dbReference type="PANTHER" id="PTHR17920">
    <property type="entry name" value="TRANSMEMBRANE AND COILED-COIL DOMAIN-CONTAINING PROTEIN 4 TMCO4"/>
    <property type="match status" value="1"/>
</dbReference>
<proteinExistence type="inferred from homology"/>
<evidence type="ECO:0000256" key="4">
    <source>
        <dbReference type="ARBA" id="ARBA00022989"/>
    </source>
</evidence>
<comment type="subcellular location">
    <subcellularLocation>
        <location evidence="1">Membrane</location>
        <topology evidence="1">Multi-pass membrane protein</topology>
    </subcellularLocation>
</comment>
<keyword evidence="9" id="KW-1185">Reference proteome</keyword>
<dbReference type="Gene3D" id="3.40.50.1820">
    <property type="entry name" value="alpha/beta hydrolase"/>
    <property type="match status" value="1"/>
</dbReference>
<evidence type="ECO:0000256" key="1">
    <source>
        <dbReference type="ARBA" id="ARBA00004141"/>
    </source>
</evidence>
<dbReference type="InterPro" id="IPR007941">
    <property type="entry name" value="DUF726"/>
</dbReference>
<feature type="region of interest" description="Disordered" evidence="6">
    <location>
        <begin position="661"/>
        <end position="715"/>
    </location>
</feature>
<dbReference type="PANTHER" id="PTHR17920:SF22">
    <property type="entry name" value="DUF726 DOMAIN PROTEIN (AFU_ORTHOLOGUE AFUA_2G12860)"/>
    <property type="match status" value="1"/>
</dbReference>
<keyword evidence="5 7" id="KW-0472">Membrane</keyword>